<evidence type="ECO:0000313" key="1">
    <source>
        <dbReference type="EMBL" id="CAO80653.1"/>
    </source>
</evidence>
<gene>
    <name evidence="1" type="ordered locus">CLOAM0770</name>
</gene>
<dbReference type="AlphaFoldDB" id="B0VH38"/>
<name>B0VH38_CLOAI</name>
<protein>
    <submittedName>
        <fullName evidence="1">Uncharacterized protein</fullName>
    </submittedName>
</protein>
<organism evidence="1 2">
    <name type="scientific">Cloacimonas acidaminovorans (strain Evry)</name>
    <dbReference type="NCBI Taxonomy" id="459349"/>
    <lineage>
        <taxon>Bacteria</taxon>
        <taxon>Pseudomonadati</taxon>
        <taxon>Candidatus Cloacimonadota</taxon>
        <taxon>Candidatus Cloacimonadia</taxon>
        <taxon>Candidatus Cloacimonadales</taxon>
        <taxon>Candidatus Cloacimonadaceae</taxon>
        <taxon>Candidatus Cloacimonas</taxon>
    </lineage>
</organism>
<accession>B0VH38</accession>
<dbReference type="STRING" id="459349.CLOAM0770"/>
<dbReference type="SUPFAM" id="SSF52540">
    <property type="entry name" value="P-loop containing nucleoside triphosphate hydrolases"/>
    <property type="match status" value="1"/>
</dbReference>
<dbReference type="RefSeq" id="WP_015424512.1">
    <property type="nucleotide sequence ID" value="NC_020449.1"/>
</dbReference>
<dbReference type="HOGENOM" id="CLU_084710_0_0_0"/>
<sequence length="230" mass="25842">MPSHLYIIIGAYGSGKSEYSIHLARRFKTQGLDVVLADLDVVNPYFRSREMQDDFIQEGIDIIAPEGEYKHSDLPMISPRVKGAIHNKAKTVILDVGGDPAGCRTLGRFEEPIKTRGYNMLYIVNTMRPFTSTPEEIISMKEALEATSRLKITEIICNTNLMEETTAEIVLKGIKIVDQAAELSGLPFKTYLVLNKYEKIVPDNLGGKKREVMAYNLKKPWELFVAKGIC</sequence>
<reference evidence="1 2" key="1">
    <citation type="journal article" date="2008" name="J. Bacteriol.">
        <title>'Candidatus Cloacamonas acidaminovorans': genome sequence reconstruction provides a first glimpse of a new bacterial division.</title>
        <authorList>
            <person name="Pelletier E."/>
            <person name="Kreimeyer A."/>
            <person name="Bocs S."/>
            <person name="Rouy Z."/>
            <person name="Gyapay G."/>
            <person name="Chouari R."/>
            <person name="Riviere D."/>
            <person name="Ganesan A."/>
            <person name="Daegelen P."/>
            <person name="Sghir A."/>
            <person name="Cohen G.N."/>
            <person name="Medigue C."/>
            <person name="Weissenbach J."/>
            <person name="Le Paslier D."/>
        </authorList>
    </citation>
    <scope>NUCLEOTIDE SEQUENCE [LARGE SCALE GENOMIC DNA]</scope>
    <source>
        <strain evidence="2">Evry</strain>
    </source>
</reference>
<evidence type="ECO:0000313" key="2">
    <source>
        <dbReference type="Proteomes" id="UP000002019"/>
    </source>
</evidence>
<proteinExistence type="predicted"/>
<dbReference type="eggNOG" id="COG0433">
    <property type="taxonomic scope" value="Bacteria"/>
</dbReference>
<dbReference type="OrthoDB" id="9779501at2"/>
<dbReference type="EMBL" id="CU466930">
    <property type="protein sequence ID" value="CAO80653.1"/>
    <property type="molecule type" value="Genomic_DNA"/>
</dbReference>
<keyword evidence="2" id="KW-1185">Reference proteome</keyword>
<dbReference type="InterPro" id="IPR027417">
    <property type="entry name" value="P-loop_NTPase"/>
</dbReference>
<dbReference type="Proteomes" id="UP000002019">
    <property type="component" value="Chromosome"/>
</dbReference>
<dbReference type="KEGG" id="caci:CLOAM0770"/>